<evidence type="ECO:0000256" key="4">
    <source>
        <dbReference type="ARBA" id="ARBA00022989"/>
    </source>
</evidence>
<dbReference type="InterPro" id="IPR020846">
    <property type="entry name" value="MFS_dom"/>
</dbReference>
<dbReference type="STRING" id="1873524.HSR6_1531"/>
<feature type="transmembrane region" description="Helical" evidence="6">
    <location>
        <begin position="140"/>
        <end position="164"/>
    </location>
</feature>
<proteinExistence type="predicted"/>
<dbReference type="InterPro" id="IPR011701">
    <property type="entry name" value="MFS"/>
</dbReference>
<dbReference type="GeneID" id="29829451"/>
<dbReference type="PROSITE" id="PS50850">
    <property type="entry name" value="MFS"/>
    <property type="match status" value="1"/>
</dbReference>
<dbReference type="KEGG" id="halh:HTSR_1459"/>
<keyword evidence="3 6" id="KW-0812">Transmembrane</keyword>
<dbReference type="AlphaFoldDB" id="A0A1D8S5M1"/>
<accession>A0A1D8S5M1</accession>
<evidence type="ECO:0000256" key="5">
    <source>
        <dbReference type="ARBA" id="ARBA00023136"/>
    </source>
</evidence>
<dbReference type="SUPFAM" id="SSF103473">
    <property type="entry name" value="MFS general substrate transporter"/>
    <property type="match status" value="1"/>
</dbReference>
<dbReference type="PANTHER" id="PTHR43124:SF3">
    <property type="entry name" value="CHLORAMPHENICOL EFFLUX PUMP RV0191"/>
    <property type="match status" value="1"/>
</dbReference>
<feature type="domain" description="Major facilitator superfamily (MFS) profile" evidence="7">
    <location>
        <begin position="16"/>
        <end position="394"/>
    </location>
</feature>
<dbReference type="GO" id="GO:0005886">
    <property type="term" value="C:plasma membrane"/>
    <property type="evidence" value="ECO:0007669"/>
    <property type="project" value="UniProtKB-SubCell"/>
</dbReference>
<dbReference type="Gene3D" id="1.20.1250.20">
    <property type="entry name" value="MFS general substrate transporter like domains"/>
    <property type="match status" value="1"/>
</dbReference>
<evidence type="ECO:0000313" key="8">
    <source>
        <dbReference type="EMBL" id="AOW80635.1"/>
    </source>
</evidence>
<feature type="transmembrane region" description="Helical" evidence="6">
    <location>
        <begin position="170"/>
        <end position="189"/>
    </location>
</feature>
<dbReference type="PATRIC" id="fig|1855411.3.peg.1462"/>
<dbReference type="GO" id="GO:0022857">
    <property type="term" value="F:transmembrane transporter activity"/>
    <property type="evidence" value="ECO:0007669"/>
    <property type="project" value="InterPro"/>
</dbReference>
<feature type="transmembrane region" description="Helical" evidence="6">
    <location>
        <begin position="16"/>
        <end position="35"/>
    </location>
</feature>
<dbReference type="Proteomes" id="UP000185608">
    <property type="component" value="Chromosome"/>
</dbReference>
<evidence type="ECO:0000256" key="1">
    <source>
        <dbReference type="ARBA" id="ARBA00004651"/>
    </source>
</evidence>
<feature type="transmembrane region" description="Helical" evidence="6">
    <location>
        <begin position="82"/>
        <end position="100"/>
    </location>
</feature>
<feature type="transmembrane region" description="Helical" evidence="6">
    <location>
        <begin position="249"/>
        <end position="269"/>
    </location>
</feature>
<keyword evidence="2" id="KW-1003">Cell membrane</keyword>
<feature type="transmembrane region" description="Helical" evidence="6">
    <location>
        <begin position="281"/>
        <end position="299"/>
    </location>
</feature>
<evidence type="ECO:0000256" key="6">
    <source>
        <dbReference type="SAM" id="Phobius"/>
    </source>
</evidence>
<evidence type="ECO:0000256" key="3">
    <source>
        <dbReference type="ARBA" id="ARBA00022692"/>
    </source>
</evidence>
<dbReference type="PANTHER" id="PTHR43124">
    <property type="entry name" value="PURINE EFFLUX PUMP PBUE"/>
    <property type="match status" value="1"/>
</dbReference>
<organism evidence="8 9">
    <name type="scientific">Halodesulfurarchaeum formicicum</name>
    <dbReference type="NCBI Taxonomy" id="1873524"/>
    <lineage>
        <taxon>Archaea</taxon>
        <taxon>Methanobacteriati</taxon>
        <taxon>Methanobacteriota</taxon>
        <taxon>Stenosarchaea group</taxon>
        <taxon>Halobacteria</taxon>
        <taxon>Halobacteriales</taxon>
        <taxon>Halobacteriaceae</taxon>
        <taxon>Halodesulfurarchaeum</taxon>
    </lineage>
</organism>
<dbReference type="EMBL" id="CP016070">
    <property type="protein sequence ID" value="AOW80635.1"/>
    <property type="molecule type" value="Genomic_DNA"/>
</dbReference>
<evidence type="ECO:0000313" key="9">
    <source>
        <dbReference type="Proteomes" id="UP000185608"/>
    </source>
</evidence>
<feature type="transmembrane region" description="Helical" evidence="6">
    <location>
        <begin position="374"/>
        <end position="392"/>
    </location>
</feature>
<evidence type="ECO:0000256" key="2">
    <source>
        <dbReference type="ARBA" id="ARBA00022475"/>
    </source>
</evidence>
<keyword evidence="4 6" id="KW-1133">Transmembrane helix</keyword>
<dbReference type="Pfam" id="PF07690">
    <property type="entry name" value="MFS_1"/>
    <property type="match status" value="1"/>
</dbReference>
<name>A0A1D8S5M1_9EURY</name>
<sequence length="400" mass="42780">MQPPQTVDVERRRLQVFSSLLVLVFLVNFGRIVFAPLLDPFIRTFGVGEATVGMVATLAWMGSAVPRLPTGWLLTRFSRQRVILGTGLLLAGAASFTALAQSIWHIGIGAFLLGSSSGIYFIAANSLVSELFPDRVGRVIGIHGTASQVAAVVAPFLVAAAIAIYNWRLLFVGMAIAALLGTGWLVYTARRTELPDVGRGDRHLLRSVRNHWPIVLTAVAIIGATGFVWNGFFNFFVRYLVTTKSLSTGMAGAMLTLIFAAGVPAFFYAGRLADRLPQVSLMLGIITWFVGSLLVMTAVQGLLAITVATIALGLGMHSLLPVIDTYLLSSLPDADRSSAYAAYSATMMVIQASASVVVGTLIEAGYGFDQVYRSFSVVLVVVVVLLLGLHVTDRLPEGTT</sequence>
<protein>
    <submittedName>
        <fullName evidence="8">Major facilitator superfamily MFS_1</fullName>
    </submittedName>
</protein>
<dbReference type="InterPro" id="IPR050189">
    <property type="entry name" value="MFS_Efflux_Transporters"/>
</dbReference>
<gene>
    <name evidence="8" type="ORF">HTSR_1459</name>
</gene>
<keyword evidence="5 6" id="KW-0472">Membrane</keyword>
<evidence type="ECO:0000259" key="7">
    <source>
        <dbReference type="PROSITE" id="PS50850"/>
    </source>
</evidence>
<reference evidence="8 9" key="1">
    <citation type="submission" date="2016-06" db="EMBL/GenBank/DDBJ databases">
        <title>Discovery of anaerobic lithoheterotrophic haloarchaeon capable of sulfur respiration by hydrogen and formate.</title>
        <authorList>
            <person name="Sorokin D.Y."/>
            <person name="Kublanov I.V."/>
            <person name="Roman P."/>
            <person name="Sinninghe Damste J.S."/>
            <person name="Golyshin P.N."/>
            <person name="Rojo D."/>
            <person name="Ciordia S."/>
            <person name="Mena Md.C."/>
            <person name="Ferrer M."/>
            <person name="Smedile F."/>
            <person name="Messina E."/>
            <person name="La Cono V."/>
            <person name="Yakimov M.M."/>
        </authorList>
    </citation>
    <scope>NUCLEOTIDE SEQUENCE [LARGE SCALE GENOMIC DNA]</scope>
    <source>
        <strain evidence="8 9">HTSR1</strain>
    </source>
</reference>
<dbReference type="InterPro" id="IPR036259">
    <property type="entry name" value="MFS_trans_sf"/>
</dbReference>
<feature type="transmembrane region" description="Helical" evidence="6">
    <location>
        <begin position="305"/>
        <end position="328"/>
    </location>
</feature>
<comment type="subcellular location">
    <subcellularLocation>
        <location evidence="1">Cell membrane</location>
        <topology evidence="1">Multi-pass membrane protein</topology>
    </subcellularLocation>
</comment>
<dbReference type="RefSeq" id="WP_083258882.1">
    <property type="nucleotide sequence ID" value="NZ_CP016070.1"/>
</dbReference>
<feature type="transmembrane region" description="Helical" evidence="6">
    <location>
        <begin position="210"/>
        <end position="229"/>
    </location>
</feature>
<feature type="transmembrane region" description="Helical" evidence="6">
    <location>
        <begin position="340"/>
        <end position="362"/>
    </location>
</feature>